<dbReference type="InterPro" id="IPR001128">
    <property type="entry name" value="Cyt_P450"/>
</dbReference>
<keyword evidence="4 8" id="KW-0560">Oxidoreductase</keyword>
<evidence type="ECO:0000313" key="10">
    <source>
        <dbReference type="Proteomes" id="UP000499080"/>
    </source>
</evidence>
<dbReference type="Proteomes" id="UP000499080">
    <property type="component" value="Unassembled WGS sequence"/>
</dbReference>
<dbReference type="GO" id="GO:0020037">
    <property type="term" value="F:heme binding"/>
    <property type="evidence" value="ECO:0007669"/>
    <property type="project" value="InterPro"/>
</dbReference>
<dbReference type="EMBL" id="BGPR01001519">
    <property type="protein sequence ID" value="GBM55862.1"/>
    <property type="molecule type" value="Genomic_DNA"/>
</dbReference>
<comment type="function">
    <text evidence="7">Cytochromes P450 are a group of heme-thiolate monooxygenases. They oxidize a variety of structurally unrelated compounds, including steroids, fatty acids, and xenobiotics.</text>
</comment>
<dbReference type="SUPFAM" id="SSF48264">
    <property type="entry name" value="Cytochrome P450"/>
    <property type="match status" value="1"/>
</dbReference>
<dbReference type="InterPro" id="IPR050705">
    <property type="entry name" value="Cytochrome_P450_3A"/>
</dbReference>
<keyword evidence="3 8" id="KW-0479">Metal-binding</keyword>
<evidence type="ECO:0000256" key="1">
    <source>
        <dbReference type="ARBA" id="ARBA00010617"/>
    </source>
</evidence>
<protein>
    <submittedName>
        <fullName evidence="9">Uncharacterized protein</fullName>
    </submittedName>
</protein>
<dbReference type="GO" id="GO:0005506">
    <property type="term" value="F:iron ion binding"/>
    <property type="evidence" value="ECO:0007669"/>
    <property type="project" value="InterPro"/>
</dbReference>
<evidence type="ECO:0000256" key="7">
    <source>
        <dbReference type="ARBA" id="ARBA00043906"/>
    </source>
</evidence>
<accession>A0A4Y2GPJ3</accession>
<dbReference type="Pfam" id="PF00067">
    <property type="entry name" value="p450"/>
    <property type="match status" value="1"/>
</dbReference>
<proteinExistence type="inferred from homology"/>
<evidence type="ECO:0000256" key="8">
    <source>
        <dbReference type="RuleBase" id="RU000461"/>
    </source>
</evidence>
<dbReference type="PROSITE" id="PS00086">
    <property type="entry name" value="CYTOCHROME_P450"/>
    <property type="match status" value="1"/>
</dbReference>
<dbReference type="PANTHER" id="PTHR24302">
    <property type="entry name" value="CYTOCHROME P450 FAMILY 3"/>
    <property type="match status" value="1"/>
</dbReference>
<sequence length="69" mass="7940">MAFQAFGQGPRNCVGMKFAFMEVKLALARLLSKYQLEPCFKIDMRDPQLKFKFLTMGPKHGTWMKAVPL</sequence>
<dbReference type="PANTHER" id="PTHR24302:SF15">
    <property type="entry name" value="FATTY-ACID PEROXYGENASE"/>
    <property type="match status" value="1"/>
</dbReference>
<evidence type="ECO:0000256" key="3">
    <source>
        <dbReference type="ARBA" id="ARBA00022723"/>
    </source>
</evidence>
<name>A0A4Y2GPJ3_ARAVE</name>
<keyword evidence="10" id="KW-1185">Reference proteome</keyword>
<keyword evidence="5 8" id="KW-0408">Iron</keyword>
<evidence type="ECO:0000313" key="9">
    <source>
        <dbReference type="EMBL" id="GBM55862.1"/>
    </source>
</evidence>
<keyword evidence="6 8" id="KW-0503">Monooxygenase</keyword>
<evidence type="ECO:0000256" key="5">
    <source>
        <dbReference type="ARBA" id="ARBA00023004"/>
    </source>
</evidence>
<dbReference type="InterPro" id="IPR036396">
    <property type="entry name" value="Cyt_P450_sf"/>
</dbReference>
<dbReference type="InterPro" id="IPR017972">
    <property type="entry name" value="Cyt_P450_CS"/>
</dbReference>
<comment type="similarity">
    <text evidence="1 8">Belongs to the cytochrome P450 family.</text>
</comment>
<dbReference type="GO" id="GO:0016705">
    <property type="term" value="F:oxidoreductase activity, acting on paired donors, with incorporation or reduction of molecular oxygen"/>
    <property type="evidence" value="ECO:0007669"/>
    <property type="project" value="InterPro"/>
</dbReference>
<organism evidence="9 10">
    <name type="scientific">Araneus ventricosus</name>
    <name type="common">Orbweaver spider</name>
    <name type="synonym">Epeira ventricosa</name>
    <dbReference type="NCBI Taxonomy" id="182803"/>
    <lineage>
        <taxon>Eukaryota</taxon>
        <taxon>Metazoa</taxon>
        <taxon>Ecdysozoa</taxon>
        <taxon>Arthropoda</taxon>
        <taxon>Chelicerata</taxon>
        <taxon>Arachnida</taxon>
        <taxon>Araneae</taxon>
        <taxon>Araneomorphae</taxon>
        <taxon>Entelegynae</taxon>
        <taxon>Araneoidea</taxon>
        <taxon>Araneidae</taxon>
        <taxon>Araneus</taxon>
    </lineage>
</organism>
<reference evidence="9 10" key="1">
    <citation type="journal article" date="2019" name="Sci. Rep.">
        <title>Orb-weaving spider Araneus ventricosus genome elucidates the spidroin gene catalogue.</title>
        <authorList>
            <person name="Kono N."/>
            <person name="Nakamura H."/>
            <person name="Ohtoshi R."/>
            <person name="Moran D.A.P."/>
            <person name="Shinohara A."/>
            <person name="Yoshida Y."/>
            <person name="Fujiwara M."/>
            <person name="Mori M."/>
            <person name="Tomita M."/>
            <person name="Arakawa K."/>
        </authorList>
    </citation>
    <scope>NUCLEOTIDE SEQUENCE [LARGE SCALE GENOMIC DNA]</scope>
</reference>
<dbReference type="Gene3D" id="1.10.630.10">
    <property type="entry name" value="Cytochrome P450"/>
    <property type="match status" value="1"/>
</dbReference>
<gene>
    <name evidence="9" type="ORF">AVEN_2562_1</name>
</gene>
<dbReference type="GO" id="GO:0008395">
    <property type="term" value="F:steroid hydroxylase activity"/>
    <property type="evidence" value="ECO:0007669"/>
    <property type="project" value="TreeGrafter"/>
</dbReference>
<evidence type="ECO:0000256" key="6">
    <source>
        <dbReference type="ARBA" id="ARBA00023033"/>
    </source>
</evidence>
<dbReference type="AlphaFoldDB" id="A0A4Y2GPJ3"/>
<evidence type="ECO:0000256" key="4">
    <source>
        <dbReference type="ARBA" id="ARBA00023002"/>
    </source>
</evidence>
<comment type="caution">
    <text evidence="9">The sequence shown here is derived from an EMBL/GenBank/DDBJ whole genome shotgun (WGS) entry which is preliminary data.</text>
</comment>
<keyword evidence="2 8" id="KW-0349">Heme</keyword>
<dbReference type="OrthoDB" id="6428748at2759"/>
<evidence type="ECO:0000256" key="2">
    <source>
        <dbReference type="ARBA" id="ARBA00022617"/>
    </source>
</evidence>